<evidence type="ECO:0000313" key="15">
    <source>
        <dbReference type="EMBL" id="KAF2815360.1"/>
    </source>
</evidence>
<comment type="subcellular location">
    <subcellularLocation>
        <location evidence="3">Secreted</location>
    </subcellularLocation>
</comment>
<dbReference type="PRINTS" id="PR00748">
    <property type="entry name" value="MELIBIASE"/>
</dbReference>
<dbReference type="GO" id="GO:0005995">
    <property type="term" value="P:melibiose catabolic process"/>
    <property type="evidence" value="ECO:0007669"/>
    <property type="project" value="UniProtKB-ARBA"/>
</dbReference>
<dbReference type="InterPro" id="IPR041233">
    <property type="entry name" value="Melibiase_C"/>
</dbReference>
<evidence type="ECO:0000256" key="4">
    <source>
        <dbReference type="ARBA" id="ARBA00009743"/>
    </source>
</evidence>
<dbReference type="InterPro" id="IPR002241">
    <property type="entry name" value="Glyco_hydro_27"/>
</dbReference>
<dbReference type="Proteomes" id="UP000504636">
    <property type="component" value="Unplaced"/>
</dbReference>
<comment type="function">
    <text evidence="2">Hydrolyzes a variety of simple alpha-D-galactoside as well as more complex molecules such as oligosaccharides and polysaccharides.</text>
</comment>
<dbReference type="PRINTS" id="PR00740">
    <property type="entry name" value="GLHYDRLASE27"/>
</dbReference>
<dbReference type="CDD" id="cd14792">
    <property type="entry name" value="GH27"/>
    <property type="match status" value="1"/>
</dbReference>
<evidence type="ECO:0000256" key="5">
    <source>
        <dbReference type="ARBA" id="ARBA00012755"/>
    </source>
</evidence>
<dbReference type="SUPFAM" id="SSF51011">
    <property type="entry name" value="Glycosyl hydrolase domain"/>
    <property type="match status" value="1"/>
</dbReference>
<dbReference type="Pfam" id="PF16499">
    <property type="entry name" value="Melibiase_2"/>
    <property type="match status" value="1"/>
</dbReference>
<dbReference type="InterPro" id="IPR000111">
    <property type="entry name" value="Glyco_hydro_27/36_CS"/>
</dbReference>
<comment type="similarity">
    <text evidence="4 12">Belongs to the glycosyl hydrolase 27 family.</text>
</comment>
<dbReference type="Gene3D" id="3.20.20.70">
    <property type="entry name" value="Aldolase class I"/>
    <property type="match status" value="1"/>
</dbReference>
<keyword evidence="10" id="KW-0325">Glycoprotein</keyword>
<dbReference type="Pfam" id="PF17801">
    <property type="entry name" value="Melibiase_C"/>
    <property type="match status" value="1"/>
</dbReference>
<dbReference type="OrthoDB" id="5795902at2759"/>
<evidence type="ECO:0000313" key="16">
    <source>
        <dbReference type="Proteomes" id="UP000504636"/>
    </source>
</evidence>
<evidence type="ECO:0000256" key="11">
    <source>
        <dbReference type="ARBA" id="ARBA00023295"/>
    </source>
</evidence>
<dbReference type="InterPro" id="IPR013780">
    <property type="entry name" value="Glyco_hydro_b"/>
</dbReference>
<evidence type="ECO:0000256" key="7">
    <source>
        <dbReference type="ARBA" id="ARBA00022729"/>
    </source>
</evidence>
<evidence type="ECO:0000256" key="2">
    <source>
        <dbReference type="ARBA" id="ARBA00003969"/>
    </source>
</evidence>
<keyword evidence="7 13" id="KW-0732">Signal</keyword>
<dbReference type="AlphaFoldDB" id="A0A6A6Z2Y2"/>
<reference evidence="17" key="3">
    <citation type="submission" date="2025-04" db="UniProtKB">
        <authorList>
            <consortium name="RefSeq"/>
        </authorList>
    </citation>
    <scope>IDENTIFICATION</scope>
    <source>
        <strain evidence="17">CBS 304.34</strain>
    </source>
</reference>
<evidence type="ECO:0000256" key="12">
    <source>
        <dbReference type="RuleBase" id="RU361168"/>
    </source>
</evidence>
<dbReference type="Gene3D" id="2.60.40.1180">
    <property type="entry name" value="Golgi alpha-mannosidase II"/>
    <property type="match status" value="1"/>
</dbReference>
<keyword evidence="8 12" id="KW-0378">Hydrolase</keyword>
<evidence type="ECO:0000259" key="14">
    <source>
        <dbReference type="Pfam" id="PF17801"/>
    </source>
</evidence>
<keyword evidence="11 12" id="KW-0326">Glycosidase</keyword>
<feature type="chain" id="PRO_5044629534" description="Alpha-galactosidase" evidence="13">
    <location>
        <begin position="31"/>
        <end position="514"/>
    </location>
</feature>
<dbReference type="PANTHER" id="PTHR11452:SF75">
    <property type="entry name" value="ALPHA-GALACTOSIDASE MEL1"/>
    <property type="match status" value="1"/>
</dbReference>
<proteinExistence type="inferred from homology"/>
<dbReference type="SUPFAM" id="SSF51445">
    <property type="entry name" value="(Trans)glycosidases"/>
    <property type="match status" value="1"/>
</dbReference>
<reference evidence="17" key="2">
    <citation type="submission" date="2020-04" db="EMBL/GenBank/DDBJ databases">
        <authorList>
            <consortium name="NCBI Genome Project"/>
        </authorList>
    </citation>
    <scope>NUCLEOTIDE SEQUENCE</scope>
    <source>
        <strain evidence="17">CBS 304.34</strain>
    </source>
</reference>
<evidence type="ECO:0000313" key="17">
    <source>
        <dbReference type="RefSeq" id="XP_033582324.1"/>
    </source>
</evidence>
<dbReference type="InterPro" id="IPR013785">
    <property type="entry name" value="Aldolase_TIM"/>
</dbReference>
<evidence type="ECO:0000256" key="9">
    <source>
        <dbReference type="ARBA" id="ARBA00023157"/>
    </source>
</evidence>
<protein>
    <recommendedName>
        <fullName evidence="5 12">Alpha-galactosidase</fullName>
        <ecNumber evidence="5 12">3.2.1.22</ecNumber>
    </recommendedName>
    <alternativeName>
        <fullName evidence="12">Melibiase</fullName>
    </alternativeName>
</protein>
<dbReference type="InterPro" id="IPR006215">
    <property type="entry name" value="Glyco_hydro_melibiase"/>
</dbReference>
<comment type="catalytic activity">
    <reaction evidence="1 12">
        <text>Hydrolysis of terminal, non-reducing alpha-D-galactose residues in alpha-D-galactosides, including galactose oligosaccharides, galactomannans and galactolipids.</text>
        <dbReference type="EC" id="3.2.1.22"/>
    </reaction>
</comment>
<evidence type="ECO:0000256" key="6">
    <source>
        <dbReference type="ARBA" id="ARBA00022525"/>
    </source>
</evidence>
<dbReference type="PROSITE" id="PS00512">
    <property type="entry name" value="ALPHA_GALACTOSIDASE"/>
    <property type="match status" value="1"/>
</dbReference>
<dbReference type="GO" id="GO:0005576">
    <property type="term" value="C:extracellular region"/>
    <property type="evidence" value="ECO:0007669"/>
    <property type="project" value="UniProtKB-SubCell"/>
</dbReference>
<evidence type="ECO:0000256" key="8">
    <source>
        <dbReference type="ARBA" id="ARBA00022801"/>
    </source>
</evidence>
<evidence type="ECO:0000256" key="10">
    <source>
        <dbReference type="ARBA" id="ARBA00023180"/>
    </source>
</evidence>
<dbReference type="GeneID" id="54458385"/>
<evidence type="ECO:0000256" key="1">
    <source>
        <dbReference type="ARBA" id="ARBA00001255"/>
    </source>
</evidence>
<organism evidence="15">
    <name type="scientific">Mytilinidion resinicola</name>
    <dbReference type="NCBI Taxonomy" id="574789"/>
    <lineage>
        <taxon>Eukaryota</taxon>
        <taxon>Fungi</taxon>
        <taxon>Dikarya</taxon>
        <taxon>Ascomycota</taxon>
        <taxon>Pezizomycotina</taxon>
        <taxon>Dothideomycetes</taxon>
        <taxon>Pleosporomycetidae</taxon>
        <taxon>Mytilinidiales</taxon>
        <taxon>Mytilinidiaceae</taxon>
        <taxon>Mytilinidion</taxon>
    </lineage>
</organism>
<keyword evidence="16" id="KW-1185">Reference proteome</keyword>
<dbReference type="GO" id="GO:0004557">
    <property type="term" value="F:alpha-galactosidase activity"/>
    <property type="evidence" value="ECO:0007669"/>
    <property type="project" value="UniProtKB-EC"/>
</dbReference>
<feature type="domain" description="Alpha galactosidase C-terminal" evidence="14">
    <location>
        <begin position="361"/>
        <end position="429"/>
    </location>
</feature>
<feature type="signal peptide" evidence="13">
    <location>
        <begin position="1"/>
        <end position="30"/>
    </location>
</feature>
<dbReference type="InterPro" id="IPR017853">
    <property type="entry name" value="GH"/>
</dbReference>
<dbReference type="EMBL" id="MU003694">
    <property type="protein sequence ID" value="KAF2815360.1"/>
    <property type="molecule type" value="Genomic_DNA"/>
</dbReference>
<gene>
    <name evidence="15 17" type="ORF">BDZ99DRAFT_435660</name>
</gene>
<keyword evidence="9 12" id="KW-1015">Disulfide bond</keyword>
<evidence type="ECO:0000256" key="13">
    <source>
        <dbReference type="SAM" id="SignalP"/>
    </source>
</evidence>
<dbReference type="RefSeq" id="XP_033582324.1">
    <property type="nucleotide sequence ID" value="XM_033717492.1"/>
</dbReference>
<name>A0A6A6Z2Y2_9PEZI</name>
<dbReference type="PANTHER" id="PTHR11452">
    <property type="entry name" value="ALPHA-GALACTOSIDASE/ALPHA-N-ACETYLGALACTOSAMINIDASE"/>
    <property type="match status" value="1"/>
</dbReference>
<keyword evidence="6" id="KW-0964">Secreted</keyword>
<reference evidence="15 17" key="1">
    <citation type="journal article" date="2020" name="Stud. Mycol.">
        <title>101 Dothideomycetes genomes: a test case for predicting lifestyles and emergence of pathogens.</title>
        <authorList>
            <person name="Haridas S."/>
            <person name="Albert R."/>
            <person name="Binder M."/>
            <person name="Bloem J."/>
            <person name="Labutti K."/>
            <person name="Salamov A."/>
            <person name="Andreopoulos B."/>
            <person name="Baker S."/>
            <person name="Barry K."/>
            <person name="Bills G."/>
            <person name="Bluhm B."/>
            <person name="Cannon C."/>
            <person name="Castanera R."/>
            <person name="Culley D."/>
            <person name="Daum C."/>
            <person name="Ezra D."/>
            <person name="Gonzalez J."/>
            <person name="Henrissat B."/>
            <person name="Kuo A."/>
            <person name="Liang C."/>
            <person name="Lipzen A."/>
            <person name="Lutzoni F."/>
            <person name="Magnuson J."/>
            <person name="Mondo S."/>
            <person name="Nolan M."/>
            <person name="Ohm R."/>
            <person name="Pangilinan J."/>
            <person name="Park H.-J."/>
            <person name="Ramirez L."/>
            <person name="Alfaro M."/>
            <person name="Sun H."/>
            <person name="Tritt A."/>
            <person name="Yoshinaga Y."/>
            <person name="Zwiers L.-H."/>
            <person name="Turgeon B."/>
            <person name="Goodwin S."/>
            <person name="Spatafora J."/>
            <person name="Crous P."/>
            <person name="Grigoriev I."/>
        </authorList>
    </citation>
    <scope>NUCLEOTIDE SEQUENCE</scope>
    <source>
        <strain evidence="15 17">CBS 304.34</strain>
    </source>
</reference>
<dbReference type="EC" id="3.2.1.22" evidence="5 12"/>
<evidence type="ECO:0000256" key="3">
    <source>
        <dbReference type="ARBA" id="ARBA00004613"/>
    </source>
</evidence>
<accession>A0A6A6Z2Y2</accession>
<sequence>MHLLSRRRVPLISLVSLLSLALALVRPVASYVSADGTVVIPGASSYNGLNLVPQMGWDNWNAFGCDVNETLVLRTAERMVRYGLRDLGYRYVVLDDCWSVGRNETGFLVENPKTFPHGMKYVADTIHSLGLKFGMYSSAGVFTCGRYPGSLGNEQKDADYFASVGADYLKYDNCFNQGQSGTAQISFNRYNVMSQALNRTGRPIVYSLCNWGDDNPYDWAYTISNSGRMSGDVYDSFNRPDSRCPCTEAIGCAWPGFHCSVMNILNKMASIQSRTMSGYFNDMDMLEVGNGGQSDNEYVVHFSMWAMNASPLLIGTNVLTLSPANLAIYSNPAVIALNQDPSATAAVRKWRYFVDPDETGEGEIALWTRSLNNTDQVVALLNAANTSMMMNATMNDIFLDPRTAGAYQAPPQLSETWDVYDLWANRMSNAEAGAIINGTAMNLTANTNSTLTRYNATATSYAQGLLNNDTALLGLKVGSIAPGGTWSAMIPRHSVGLYRLRQRESKVVRRKDEL</sequence>
<dbReference type="FunFam" id="3.20.20.70:FF:000202">
    <property type="entry name" value="Alpha-galactosidase"/>
    <property type="match status" value="1"/>
</dbReference>